<evidence type="ECO:0000256" key="3">
    <source>
        <dbReference type="ARBA" id="ARBA00022777"/>
    </source>
</evidence>
<dbReference type="InterPro" id="IPR018484">
    <property type="entry name" value="FGGY_N"/>
</dbReference>
<keyword evidence="2" id="KW-0808">Transferase</keyword>
<reference evidence="5 6" key="1">
    <citation type="submission" date="2019-03" db="EMBL/GenBank/DDBJ databases">
        <authorList>
            <person name="Dong K."/>
        </authorList>
    </citation>
    <scope>NUCLEOTIDE SEQUENCE [LARGE SCALE GENOMIC DNA]</scope>
    <source>
        <strain evidence="6">dk512</strain>
    </source>
</reference>
<feature type="domain" description="Carbohydrate kinase FGGY N-terminal" evidence="4">
    <location>
        <begin position="32"/>
        <end position="261"/>
    </location>
</feature>
<keyword evidence="6" id="KW-1185">Reference proteome</keyword>
<name>A0ABX5SQA4_9MICO</name>
<comment type="similarity">
    <text evidence="1">Belongs to the FGGY kinase family.</text>
</comment>
<dbReference type="Gene3D" id="3.30.420.40">
    <property type="match status" value="2"/>
</dbReference>
<protein>
    <recommendedName>
        <fullName evidence="4">Carbohydrate kinase FGGY N-terminal domain-containing protein</fullName>
    </recommendedName>
</protein>
<evidence type="ECO:0000256" key="2">
    <source>
        <dbReference type="ARBA" id="ARBA00022679"/>
    </source>
</evidence>
<gene>
    <name evidence="5" type="ORF">E4K62_01345</name>
</gene>
<dbReference type="PANTHER" id="PTHR43095">
    <property type="entry name" value="SUGAR KINASE"/>
    <property type="match status" value="1"/>
</dbReference>
<dbReference type="Proteomes" id="UP000295748">
    <property type="component" value="Chromosome"/>
</dbReference>
<dbReference type="SUPFAM" id="SSF53067">
    <property type="entry name" value="Actin-like ATPase domain"/>
    <property type="match status" value="2"/>
</dbReference>
<evidence type="ECO:0000313" key="6">
    <source>
        <dbReference type="Proteomes" id="UP000295748"/>
    </source>
</evidence>
<organism evidence="5 6">
    <name type="scientific">Microbacterium wangchenii</name>
    <dbReference type="NCBI Taxonomy" id="2541726"/>
    <lineage>
        <taxon>Bacteria</taxon>
        <taxon>Bacillati</taxon>
        <taxon>Actinomycetota</taxon>
        <taxon>Actinomycetes</taxon>
        <taxon>Micrococcales</taxon>
        <taxon>Microbacteriaceae</taxon>
        <taxon>Microbacterium</taxon>
    </lineage>
</organism>
<dbReference type="EMBL" id="CP038266">
    <property type="protein sequence ID" value="QBR87460.1"/>
    <property type="molecule type" value="Genomic_DNA"/>
</dbReference>
<keyword evidence="3" id="KW-0418">Kinase</keyword>
<proteinExistence type="inferred from homology"/>
<sequence length="496" mass="51212">MYRIPAPLVDVDYRTCLPNLSDSSHTGAVTLAVGLDVGSSTVKASLVELTDAVAVRRVARAATPATVEGLLDTLAAVTRQCVNSARTPVSAVGIASMAESGAPLDAHGHALTPLLRWDRPVQPRHSESVWAEHPDLAATTGVPATGKPAVVALTALRQDSPAVFAATRYWGGVADLVAHALTGVRATDHTLATRTMMAGAIGEAWDAAVLAWLGIEEQTLPEIRPPGDAVATTSPHARRFGLGPGIPVYVAGHDHVVGAWGAGVRRPDEVADSLGTAEAIVRVTAVASPARVVAAGFAMGRTVDGGGTTILGGSPACGAMLQWWETEHPGDDTLATLGHLSPDEWRTTQTTVLPYPAGRQCPRPDPGARVRVLEPGTGPTDRARALLQSLVAHARWMRETADELAGDTSTDVTVLGSLADRVPAWAPLVAATGVTTHRSALHEPVAAAAALLSAVRAGAASDSLALPRRPVAAARAPGLTDAYRRFLAAVASEGES</sequence>
<dbReference type="Pfam" id="PF00370">
    <property type="entry name" value="FGGY_N"/>
    <property type="match status" value="1"/>
</dbReference>
<evidence type="ECO:0000256" key="1">
    <source>
        <dbReference type="ARBA" id="ARBA00009156"/>
    </source>
</evidence>
<dbReference type="InterPro" id="IPR043129">
    <property type="entry name" value="ATPase_NBD"/>
</dbReference>
<accession>A0ABX5SQA4</accession>
<evidence type="ECO:0000313" key="5">
    <source>
        <dbReference type="EMBL" id="QBR87460.1"/>
    </source>
</evidence>
<evidence type="ECO:0000259" key="4">
    <source>
        <dbReference type="Pfam" id="PF00370"/>
    </source>
</evidence>
<dbReference type="InterPro" id="IPR050406">
    <property type="entry name" value="FGGY_Carb_Kinase"/>
</dbReference>